<sequence>MKNEFSNKSKEYAIGRPSYPIEVLSAIRELGINEHSSLADIGAGTGLLTNLLSELDCEVFAIEPNEHMLEECKNYCGNNKNINFINSSAEGTALKEDSVDIITIAQAFHWFDKQLCKKEFQRILKEDGHVIILFNEMQLDSQIAKEYRSILHKYKVKTNAGISDFDPDKEKVDFFGQDYTKLYYDNWHTLTEEGFVGGALSLSYTPSKLDSSYEEFTAELHHLFSKYQQNGIITFHYKTEVCICRFAKRQKLTSS</sequence>
<evidence type="ECO:0000313" key="6">
    <source>
        <dbReference type="Proteomes" id="UP000323317"/>
    </source>
</evidence>
<dbReference type="PANTHER" id="PTHR44942:SF4">
    <property type="entry name" value="METHYLTRANSFERASE TYPE 11 DOMAIN-CONTAINING PROTEIN"/>
    <property type="match status" value="1"/>
</dbReference>
<dbReference type="EMBL" id="VTEH01000011">
    <property type="protein sequence ID" value="TYR74564.1"/>
    <property type="molecule type" value="Genomic_DNA"/>
</dbReference>
<dbReference type="AlphaFoldDB" id="A0A5D4KAZ8"/>
<dbReference type="PANTHER" id="PTHR44942">
    <property type="entry name" value="METHYLTRANSF_11 DOMAIN-CONTAINING PROTEIN"/>
    <property type="match status" value="1"/>
</dbReference>
<organism evidence="5 6">
    <name type="scientific">Rossellomorea vietnamensis</name>
    <dbReference type="NCBI Taxonomy" id="218284"/>
    <lineage>
        <taxon>Bacteria</taxon>
        <taxon>Bacillati</taxon>
        <taxon>Bacillota</taxon>
        <taxon>Bacilli</taxon>
        <taxon>Bacillales</taxon>
        <taxon>Bacillaceae</taxon>
        <taxon>Rossellomorea</taxon>
    </lineage>
</organism>
<evidence type="ECO:0000256" key="2">
    <source>
        <dbReference type="ARBA" id="ARBA00022603"/>
    </source>
</evidence>
<gene>
    <name evidence="5" type="ORF">FZC79_13895</name>
</gene>
<dbReference type="Proteomes" id="UP000323317">
    <property type="component" value="Unassembled WGS sequence"/>
</dbReference>
<dbReference type="Gene3D" id="3.40.50.150">
    <property type="entry name" value="Vaccinia Virus protein VP39"/>
    <property type="match status" value="1"/>
</dbReference>
<keyword evidence="2 5" id="KW-0489">Methyltransferase</keyword>
<evidence type="ECO:0000256" key="3">
    <source>
        <dbReference type="ARBA" id="ARBA00022679"/>
    </source>
</evidence>
<dbReference type="InterPro" id="IPR013216">
    <property type="entry name" value="Methyltransf_11"/>
</dbReference>
<feature type="domain" description="Methyltransferase type 11" evidence="4">
    <location>
        <begin position="40"/>
        <end position="132"/>
    </location>
</feature>
<dbReference type="CDD" id="cd02440">
    <property type="entry name" value="AdoMet_MTases"/>
    <property type="match status" value="1"/>
</dbReference>
<proteinExistence type="inferred from homology"/>
<dbReference type="Pfam" id="PF08241">
    <property type="entry name" value="Methyltransf_11"/>
    <property type="match status" value="1"/>
</dbReference>
<dbReference type="SUPFAM" id="SSF53335">
    <property type="entry name" value="S-adenosyl-L-methionine-dependent methyltransferases"/>
    <property type="match status" value="1"/>
</dbReference>
<dbReference type="GO" id="GO:0008757">
    <property type="term" value="F:S-adenosylmethionine-dependent methyltransferase activity"/>
    <property type="evidence" value="ECO:0007669"/>
    <property type="project" value="InterPro"/>
</dbReference>
<comment type="caution">
    <text evidence="5">The sequence shown here is derived from an EMBL/GenBank/DDBJ whole genome shotgun (WGS) entry which is preliminary data.</text>
</comment>
<protein>
    <submittedName>
        <fullName evidence="5">Class I SAM-dependent methyltransferase</fullName>
    </submittedName>
</protein>
<reference evidence="5 6" key="1">
    <citation type="submission" date="2019-08" db="EMBL/GenBank/DDBJ databases">
        <title>Bacillus genomes from the desert of Cuatro Cienegas, Coahuila.</title>
        <authorList>
            <person name="Olmedo-Alvarez G."/>
        </authorList>
    </citation>
    <scope>NUCLEOTIDE SEQUENCE [LARGE SCALE GENOMIC DNA]</scope>
    <source>
        <strain evidence="5 6">CH40_1T</strain>
    </source>
</reference>
<evidence type="ECO:0000259" key="4">
    <source>
        <dbReference type="Pfam" id="PF08241"/>
    </source>
</evidence>
<name>A0A5D4KAZ8_9BACI</name>
<dbReference type="GO" id="GO:0032259">
    <property type="term" value="P:methylation"/>
    <property type="evidence" value="ECO:0007669"/>
    <property type="project" value="UniProtKB-KW"/>
</dbReference>
<dbReference type="RefSeq" id="WP_148947393.1">
    <property type="nucleotide sequence ID" value="NZ_VTEH01000011.1"/>
</dbReference>
<accession>A0A5D4KAZ8</accession>
<dbReference type="InterPro" id="IPR029063">
    <property type="entry name" value="SAM-dependent_MTases_sf"/>
</dbReference>
<evidence type="ECO:0000313" key="5">
    <source>
        <dbReference type="EMBL" id="TYR74564.1"/>
    </source>
</evidence>
<dbReference type="InterPro" id="IPR051052">
    <property type="entry name" value="Diverse_substrate_MTase"/>
</dbReference>
<keyword evidence="3 5" id="KW-0808">Transferase</keyword>
<evidence type="ECO:0000256" key="1">
    <source>
        <dbReference type="ARBA" id="ARBA00008361"/>
    </source>
</evidence>
<comment type="similarity">
    <text evidence="1">Belongs to the methyltransferase superfamily.</text>
</comment>